<dbReference type="GO" id="GO:0004789">
    <property type="term" value="F:thiamine-phosphate diphosphorylase activity"/>
    <property type="evidence" value="ECO:0007669"/>
    <property type="project" value="UniProtKB-UniRule"/>
</dbReference>
<dbReference type="InterPro" id="IPR022998">
    <property type="entry name" value="ThiamineP_synth_TenI"/>
</dbReference>
<dbReference type="GO" id="GO:0009228">
    <property type="term" value="P:thiamine biosynthetic process"/>
    <property type="evidence" value="ECO:0007669"/>
    <property type="project" value="UniProtKB-KW"/>
</dbReference>
<sequence>MTEESISQDLPTLESRSVFRILDAAANRCREGLRIIEDYVRFHRNEESLSSDLKQLRHDFRNYWKELDPEQLLQNRDTAGDIGTAISTAAENVRASLLDVVAANCKRVEESLRTLEEYSKLISTTAARGFEQLRYRFYGFEQELLLENQRKARIGQASVYFLLTEKTCVLNWQTTAEQAITLGVDVIQLREKELDDRELLARARWLRDATRHSSTLLIINDRPDIALLCDADGVHVGQEELCYGDVRKLLGPQKLIGISTHNMEQAREAVAAGADYVGAGPTFLSETKSFSEFAGLEFLRQMAAEISIPVFAIGGIGQENVEEVAQAGISRIAVCQAISQSQQMGRIIQEMKNILSSGNNREENRV</sequence>
<evidence type="ECO:0000256" key="11">
    <source>
        <dbReference type="RuleBase" id="RU003826"/>
    </source>
</evidence>
<dbReference type="Gene3D" id="3.20.20.70">
    <property type="entry name" value="Aldolase class I"/>
    <property type="match status" value="1"/>
</dbReference>
<feature type="binding site" evidence="10">
    <location>
        <position position="259"/>
    </location>
    <ligand>
        <name>4-amino-2-methyl-5-(diphosphooxymethyl)pyrimidine</name>
        <dbReference type="ChEBI" id="CHEBI:57841"/>
    </ligand>
</feature>
<comment type="catalytic activity">
    <reaction evidence="8 10 11">
        <text>2-(2-carboxy-4-methylthiazol-5-yl)ethyl phosphate + 4-amino-2-methyl-5-(diphosphooxymethyl)pyrimidine + 2 H(+) = thiamine phosphate + CO2 + diphosphate</text>
        <dbReference type="Rhea" id="RHEA:47848"/>
        <dbReference type="ChEBI" id="CHEBI:15378"/>
        <dbReference type="ChEBI" id="CHEBI:16526"/>
        <dbReference type="ChEBI" id="CHEBI:33019"/>
        <dbReference type="ChEBI" id="CHEBI:37575"/>
        <dbReference type="ChEBI" id="CHEBI:57841"/>
        <dbReference type="ChEBI" id="CHEBI:62890"/>
        <dbReference type="EC" id="2.5.1.3"/>
    </reaction>
</comment>
<organism evidence="15 16">
    <name type="scientific">Rubinisphaera italica</name>
    <dbReference type="NCBI Taxonomy" id="2527969"/>
    <lineage>
        <taxon>Bacteria</taxon>
        <taxon>Pseudomonadati</taxon>
        <taxon>Planctomycetota</taxon>
        <taxon>Planctomycetia</taxon>
        <taxon>Planctomycetales</taxon>
        <taxon>Planctomycetaceae</taxon>
        <taxon>Rubinisphaera</taxon>
    </lineage>
</organism>
<name>A0A5C5XPA2_9PLAN</name>
<dbReference type="EMBL" id="SJPG01000001">
    <property type="protein sequence ID" value="TWT64281.1"/>
    <property type="molecule type" value="Genomic_DNA"/>
</dbReference>
<dbReference type="InterPro" id="IPR016229">
    <property type="entry name" value="TMP_synthase_cyanobac_bac"/>
</dbReference>
<keyword evidence="5 10" id="KW-0460">Magnesium</keyword>
<comment type="similarity">
    <text evidence="10 11">Belongs to the thiamine-phosphate synthase family.</text>
</comment>
<evidence type="ECO:0000256" key="10">
    <source>
        <dbReference type="HAMAP-Rule" id="MF_00097"/>
    </source>
</evidence>
<comment type="catalytic activity">
    <reaction evidence="7 10 11">
        <text>4-methyl-5-(2-phosphooxyethyl)-thiazole + 4-amino-2-methyl-5-(diphosphooxymethyl)pyrimidine + H(+) = thiamine phosphate + diphosphate</text>
        <dbReference type="Rhea" id="RHEA:22328"/>
        <dbReference type="ChEBI" id="CHEBI:15378"/>
        <dbReference type="ChEBI" id="CHEBI:33019"/>
        <dbReference type="ChEBI" id="CHEBI:37575"/>
        <dbReference type="ChEBI" id="CHEBI:57841"/>
        <dbReference type="ChEBI" id="CHEBI:58296"/>
        <dbReference type="EC" id="2.5.1.3"/>
    </reaction>
</comment>
<comment type="cofactor">
    <cofactor evidence="10">
        <name>Mg(2+)</name>
        <dbReference type="ChEBI" id="CHEBI:18420"/>
    </cofactor>
    <text evidence="10">Binds 1 Mg(2+) ion per subunit.</text>
</comment>
<comment type="catalytic activity">
    <reaction evidence="9 10 11">
        <text>2-[(2R,5Z)-2-carboxy-4-methylthiazol-5(2H)-ylidene]ethyl phosphate + 4-amino-2-methyl-5-(diphosphooxymethyl)pyrimidine + 2 H(+) = thiamine phosphate + CO2 + diphosphate</text>
        <dbReference type="Rhea" id="RHEA:47844"/>
        <dbReference type="ChEBI" id="CHEBI:15378"/>
        <dbReference type="ChEBI" id="CHEBI:16526"/>
        <dbReference type="ChEBI" id="CHEBI:33019"/>
        <dbReference type="ChEBI" id="CHEBI:37575"/>
        <dbReference type="ChEBI" id="CHEBI:57841"/>
        <dbReference type="ChEBI" id="CHEBI:62899"/>
        <dbReference type="EC" id="2.5.1.3"/>
    </reaction>
</comment>
<evidence type="ECO:0000313" key="16">
    <source>
        <dbReference type="Proteomes" id="UP000316095"/>
    </source>
</evidence>
<reference evidence="15 16" key="1">
    <citation type="submission" date="2019-02" db="EMBL/GenBank/DDBJ databases">
        <title>Deep-cultivation of Planctomycetes and their phenomic and genomic characterization uncovers novel biology.</title>
        <authorList>
            <person name="Wiegand S."/>
            <person name="Jogler M."/>
            <person name="Boedeker C."/>
            <person name="Pinto D."/>
            <person name="Vollmers J."/>
            <person name="Rivas-Marin E."/>
            <person name="Kohn T."/>
            <person name="Peeters S.H."/>
            <person name="Heuer A."/>
            <person name="Rast P."/>
            <person name="Oberbeckmann S."/>
            <person name="Bunk B."/>
            <person name="Jeske O."/>
            <person name="Meyerdierks A."/>
            <person name="Storesund J.E."/>
            <person name="Kallscheuer N."/>
            <person name="Luecker S."/>
            <person name="Lage O.M."/>
            <person name="Pohl T."/>
            <person name="Merkel B.J."/>
            <person name="Hornburger P."/>
            <person name="Mueller R.-W."/>
            <person name="Bruemmer F."/>
            <person name="Labrenz M."/>
            <person name="Spormann A.M."/>
            <person name="Op Den Camp H."/>
            <person name="Overmann J."/>
            <person name="Amann R."/>
            <person name="Jetten M.S.M."/>
            <person name="Mascher T."/>
            <person name="Medema M.H."/>
            <person name="Devos D.P."/>
            <person name="Kaster A.-K."/>
            <person name="Ovreas L."/>
            <person name="Rohde M."/>
            <person name="Galperin M.Y."/>
            <person name="Jogler C."/>
        </authorList>
    </citation>
    <scope>NUCLEOTIDE SEQUENCE [LARGE SCALE GENOMIC DNA]</scope>
    <source>
        <strain evidence="15 16">Pan54</strain>
    </source>
</reference>
<proteinExistence type="inferred from homology"/>
<evidence type="ECO:0000256" key="3">
    <source>
        <dbReference type="ARBA" id="ARBA00022679"/>
    </source>
</evidence>
<evidence type="ECO:0000256" key="6">
    <source>
        <dbReference type="ARBA" id="ARBA00022977"/>
    </source>
</evidence>
<dbReference type="PANTHER" id="PTHR20857:SF15">
    <property type="entry name" value="THIAMINE-PHOSPHATE SYNTHASE"/>
    <property type="match status" value="1"/>
</dbReference>
<keyword evidence="4 10" id="KW-0479">Metal-binding</keyword>
<feature type="binding site" evidence="10">
    <location>
        <position position="221"/>
    </location>
    <ligand>
        <name>Mg(2+)</name>
        <dbReference type="ChEBI" id="CHEBI:18420"/>
    </ligand>
</feature>
<dbReference type="OrthoDB" id="9812206at2"/>
<dbReference type="AlphaFoldDB" id="A0A5C5XPA2"/>
<dbReference type="Pfam" id="PF17792">
    <property type="entry name" value="ThiD2"/>
    <property type="match status" value="1"/>
</dbReference>
<dbReference type="RefSeq" id="WP_146506005.1">
    <property type="nucleotide sequence ID" value="NZ_SJPG01000001.1"/>
</dbReference>
<dbReference type="GO" id="GO:0005737">
    <property type="term" value="C:cytoplasm"/>
    <property type="evidence" value="ECO:0007669"/>
    <property type="project" value="TreeGrafter"/>
</dbReference>
<feature type="binding site" evidence="10">
    <location>
        <begin position="188"/>
        <end position="192"/>
    </location>
    <ligand>
        <name>4-amino-2-methyl-5-(diphosphooxymethyl)pyrimidine</name>
        <dbReference type="ChEBI" id="CHEBI:57841"/>
    </ligand>
</feature>
<dbReference type="InterPro" id="IPR013785">
    <property type="entry name" value="Aldolase_TIM"/>
</dbReference>
<dbReference type="NCBIfam" id="NF002727">
    <property type="entry name" value="PRK02615.1"/>
    <property type="match status" value="1"/>
</dbReference>
<evidence type="ECO:0000256" key="9">
    <source>
        <dbReference type="ARBA" id="ARBA00047883"/>
    </source>
</evidence>
<evidence type="ECO:0000256" key="4">
    <source>
        <dbReference type="ARBA" id="ARBA00022723"/>
    </source>
</evidence>
<feature type="binding site" evidence="10">
    <location>
        <position position="315"/>
    </location>
    <ligand>
        <name>2-[(2R,5Z)-2-carboxy-4-methylthiazol-5(2H)-ylidene]ethyl phosphate</name>
        <dbReference type="ChEBI" id="CHEBI:62899"/>
    </ligand>
</feature>
<evidence type="ECO:0000259" key="14">
    <source>
        <dbReference type="Pfam" id="PF17792"/>
    </source>
</evidence>
<evidence type="ECO:0000256" key="2">
    <source>
        <dbReference type="ARBA" id="ARBA00005165"/>
    </source>
</evidence>
<comment type="caution">
    <text evidence="10">Lacks conserved residue(s) required for the propagation of feature annotation.</text>
</comment>
<evidence type="ECO:0000256" key="7">
    <source>
        <dbReference type="ARBA" id="ARBA00047334"/>
    </source>
</evidence>
<dbReference type="PIRSF" id="PIRSF000512">
    <property type="entry name" value="TMP_PPase_Cyanobac_prd"/>
    <property type="match status" value="1"/>
</dbReference>
<comment type="function">
    <text evidence="1 10">Condenses 4-methyl-5-(beta-hydroxyethyl)thiazole monophosphate (THZ-P) and 2-methyl-4-amino-5-hydroxymethyl pyrimidine pyrophosphate (HMP-PP) to form thiamine monophosphate (TMP).</text>
</comment>
<gene>
    <name evidence="10 15" type="primary">thiE</name>
    <name evidence="15" type="ORF">Pan54_50430</name>
</gene>
<feature type="binding site" evidence="10">
    <location>
        <position position="240"/>
    </location>
    <ligand>
        <name>Mg(2+)</name>
        <dbReference type="ChEBI" id="CHEBI:18420"/>
    </ligand>
</feature>
<comment type="pathway">
    <text evidence="2 10 12">Cofactor biosynthesis; thiamine diphosphate biosynthesis; thiamine phosphate from 4-amino-2-methyl-5-diphosphomethylpyrimidine and 4-methyl-5-(2-phosphoethyl)-thiazole: step 1/1.</text>
</comment>
<feature type="binding site" evidence="10">
    <location>
        <begin position="285"/>
        <end position="287"/>
    </location>
    <ligand>
        <name>2-[(2R,5Z)-2-carboxy-4-methylthiazol-5(2H)-ylidene]ethyl phosphate</name>
        <dbReference type="ChEBI" id="CHEBI:62899"/>
    </ligand>
</feature>
<dbReference type="InterPro" id="IPR041397">
    <property type="entry name" value="ThiD2"/>
</dbReference>
<dbReference type="GO" id="GO:0000287">
    <property type="term" value="F:magnesium ion binding"/>
    <property type="evidence" value="ECO:0007669"/>
    <property type="project" value="UniProtKB-UniRule"/>
</dbReference>
<evidence type="ECO:0000256" key="8">
    <source>
        <dbReference type="ARBA" id="ARBA00047851"/>
    </source>
</evidence>
<dbReference type="Pfam" id="PF02581">
    <property type="entry name" value="TMP-TENI"/>
    <property type="match status" value="1"/>
</dbReference>
<feature type="domain" description="ThiD2" evidence="14">
    <location>
        <begin position="20"/>
        <end position="142"/>
    </location>
</feature>
<dbReference type="PANTHER" id="PTHR20857">
    <property type="entry name" value="THIAMINE-PHOSPHATE PYROPHOSPHORYLASE"/>
    <property type="match status" value="1"/>
</dbReference>
<dbReference type="InterPro" id="IPR034291">
    <property type="entry name" value="TMP_synthase"/>
</dbReference>
<keyword evidence="3 10" id="KW-0808">Transferase</keyword>
<dbReference type="NCBIfam" id="TIGR00693">
    <property type="entry name" value="thiE"/>
    <property type="match status" value="1"/>
</dbReference>
<dbReference type="InterPro" id="IPR036206">
    <property type="entry name" value="ThiamineP_synth_sf"/>
</dbReference>
<evidence type="ECO:0000313" key="15">
    <source>
        <dbReference type="EMBL" id="TWT64281.1"/>
    </source>
</evidence>
<feature type="binding site" evidence="10">
    <location>
        <position position="288"/>
    </location>
    <ligand>
        <name>4-amino-2-methyl-5-(diphosphooxymethyl)pyrimidine</name>
        <dbReference type="ChEBI" id="CHEBI:57841"/>
    </ligand>
</feature>
<dbReference type="SUPFAM" id="SSF51391">
    <property type="entry name" value="Thiamin phosphate synthase"/>
    <property type="match status" value="1"/>
</dbReference>
<dbReference type="FunFam" id="3.20.20.70:FF:000096">
    <property type="entry name" value="Thiamine-phosphate synthase"/>
    <property type="match status" value="1"/>
</dbReference>
<evidence type="ECO:0000256" key="5">
    <source>
        <dbReference type="ARBA" id="ARBA00022842"/>
    </source>
</evidence>
<dbReference type="UniPathway" id="UPA00060">
    <property type="reaction ID" value="UER00141"/>
</dbReference>
<protein>
    <recommendedName>
        <fullName evidence="10">Thiamine-phosphate synthase</fullName>
        <shortName evidence="10">TP synthase</shortName>
        <shortName evidence="10">TPS</shortName>
        <ecNumber evidence="10">2.5.1.3</ecNumber>
    </recommendedName>
    <alternativeName>
        <fullName evidence="10">Thiamine-phosphate pyrophosphorylase</fullName>
        <shortName evidence="10">TMP pyrophosphorylase</shortName>
        <shortName evidence="10">TMP-PPase</shortName>
    </alternativeName>
</protein>
<dbReference type="GO" id="GO:0009229">
    <property type="term" value="P:thiamine diphosphate biosynthetic process"/>
    <property type="evidence" value="ECO:0007669"/>
    <property type="project" value="UniProtKB-UniRule"/>
</dbReference>
<feature type="binding site" evidence="10">
    <location>
        <position position="220"/>
    </location>
    <ligand>
        <name>4-amino-2-methyl-5-(diphosphooxymethyl)pyrimidine</name>
        <dbReference type="ChEBI" id="CHEBI:57841"/>
    </ligand>
</feature>
<comment type="caution">
    <text evidence="15">The sequence shown here is derived from an EMBL/GenBank/DDBJ whole genome shotgun (WGS) entry which is preliminary data.</text>
</comment>
<feature type="domain" description="Thiamine phosphate synthase/TenI" evidence="13">
    <location>
        <begin position="160"/>
        <end position="338"/>
    </location>
</feature>
<keyword evidence="16" id="KW-1185">Reference proteome</keyword>
<evidence type="ECO:0000256" key="12">
    <source>
        <dbReference type="RuleBase" id="RU004253"/>
    </source>
</evidence>
<evidence type="ECO:0000256" key="1">
    <source>
        <dbReference type="ARBA" id="ARBA00003814"/>
    </source>
</evidence>
<accession>A0A5C5XPA2</accession>
<evidence type="ECO:0000259" key="13">
    <source>
        <dbReference type="Pfam" id="PF02581"/>
    </source>
</evidence>
<dbReference type="CDD" id="cd00564">
    <property type="entry name" value="TMP_TenI"/>
    <property type="match status" value="1"/>
</dbReference>
<dbReference type="Proteomes" id="UP000316095">
    <property type="component" value="Unassembled WGS sequence"/>
</dbReference>
<dbReference type="HAMAP" id="MF_00097">
    <property type="entry name" value="TMP_synthase"/>
    <property type="match status" value="1"/>
</dbReference>
<dbReference type="EC" id="2.5.1.3" evidence="10"/>
<keyword evidence="6 10" id="KW-0784">Thiamine biosynthesis</keyword>